<accession>A0A139BP79</accession>
<proteinExistence type="predicted"/>
<evidence type="ECO:0000313" key="1">
    <source>
        <dbReference type="EMBL" id="KXS30807.1"/>
    </source>
</evidence>
<name>A0A139BP79_9PROT</name>
<reference evidence="1 2" key="2">
    <citation type="submission" date="2016-03" db="EMBL/GenBank/DDBJ databases">
        <title>New uncultured bacterium of the family Gallionellaceae from acid mine drainage: description and reconstruction of genome based on metagenomic analysis of microbial community.</title>
        <authorList>
            <person name="Kadnikov V."/>
            <person name="Ivasenko D."/>
            <person name="Beletsky A."/>
            <person name="Mardanov A."/>
            <person name="Danilova E."/>
            <person name="Pimenov N."/>
            <person name="Karnachuk O."/>
            <person name="Ravin N."/>
        </authorList>
    </citation>
    <scope>NUCLEOTIDE SEQUENCE [LARGE SCALE GENOMIC DNA]</scope>
    <source>
        <strain evidence="1">ShG14-8</strain>
    </source>
</reference>
<sequence length="114" mass="12915">MADLSSIERRKLERLLRMGSGYVLDFSDRTFSEFFEEHTRRDIDATIYRERGTSKVNRNFFRNKCNGIHPSAATVLQFVHSKIGESFASTSSMIDAGKVSTFSALRAPRSSTRG</sequence>
<dbReference type="EMBL" id="LSLI01000139">
    <property type="protein sequence ID" value="KXS30807.1"/>
    <property type="molecule type" value="Genomic_DNA"/>
</dbReference>
<protein>
    <submittedName>
        <fullName evidence="1">Uncharacterized protein</fullName>
    </submittedName>
</protein>
<dbReference type="AlphaFoldDB" id="A0A139BP79"/>
<comment type="caution">
    <text evidence="1">The sequence shown here is derived from an EMBL/GenBank/DDBJ whole genome shotgun (WGS) entry which is preliminary data.</text>
</comment>
<organism evidence="1 2">
    <name type="scientific">Candidatus Gallionella acididurans</name>
    <dbReference type="NCBI Taxonomy" id="1796491"/>
    <lineage>
        <taxon>Bacteria</taxon>
        <taxon>Pseudomonadati</taxon>
        <taxon>Pseudomonadota</taxon>
        <taxon>Betaproteobacteria</taxon>
        <taxon>Nitrosomonadales</taxon>
        <taxon>Gallionellaceae</taxon>
        <taxon>Gallionella</taxon>
    </lineage>
</organism>
<reference evidence="1 2" key="1">
    <citation type="submission" date="2016-02" db="EMBL/GenBank/DDBJ databases">
        <authorList>
            <person name="Wen L."/>
            <person name="He K."/>
            <person name="Yang H."/>
        </authorList>
    </citation>
    <scope>NUCLEOTIDE SEQUENCE [LARGE SCALE GENOMIC DNA]</scope>
    <source>
        <strain evidence="1">ShG14-8</strain>
    </source>
</reference>
<gene>
    <name evidence="1" type="ORF">AWT59_3067</name>
</gene>
<evidence type="ECO:0000313" key="2">
    <source>
        <dbReference type="Proteomes" id="UP000070578"/>
    </source>
</evidence>
<dbReference type="Proteomes" id="UP000070578">
    <property type="component" value="Unassembled WGS sequence"/>
</dbReference>